<sequence length="213" mass="24563">MSITTEHNESVEIFIEERTLRPRVMMRPYNRVSCAFVLLLVCLIQLSLVQLCLGTKEAEDKCLQYSNQTCKDCIEQDGCAFCEGSSKCVKFDSVKSIMNKACGSQDWKYKQCVVSGKVLIIAIPVAGFVVLVALGCCIYCCCCRKKKLRGPGKEEAKWRRQREEIEIKHKERREERKKKHDEIRKKYGLYRKDADSEDVEDGRYHRFDNAAVA</sequence>
<dbReference type="AlphaFoldDB" id="A0A3M6V194"/>
<dbReference type="PANTHER" id="PTHR15191">
    <property type="entry name" value="PROTEIN CBG20567"/>
    <property type="match status" value="1"/>
</dbReference>
<feature type="domain" description="PSI" evidence="3">
    <location>
        <begin position="61"/>
        <end position="113"/>
    </location>
</feature>
<dbReference type="SMART" id="SM00423">
    <property type="entry name" value="PSI"/>
    <property type="match status" value="1"/>
</dbReference>
<keyword evidence="1" id="KW-0325">Glycoprotein</keyword>
<evidence type="ECO:0000256" key="2">
    <source>
        <dbReference type="SAM" id="Phobius"/>
    </source>
</evidence>
<dbReference type="EMBL" id="RCHS01000286">
    <property type="protein sequence ID" value="RMX59716.1"/>
    <property type="molecule type" value="Genomic_DNA"/>
</dbReference>
<feature type="transmembrane region" description="Helical" evidence="2">
    <location>
        <begin position="28"/>
        <end position="48"/>
    </location>
</feature>
<accession>A0A3M6V194</accession>
<keyword evidence="2" id="KW-0812">Transmembrane</keyword>
<dbReference type="PANTHER" id="PTHR15191:SF3">
    <property type="entry name" value="PITUITARY TUMOR-TRANSFORMING GENE PROTEIN-BINDING FACTOR"/>
    <property type="match status" value="1"/>
</dbReference>
<dbReference type="InterPro" id="IPR052304">
    <property type="entry name" value="PTTG1IP"/>
</dbReference>
<evidence type="ECO:0000259" key="3">
    <source>
        <dbReference type="SMART" id="SM00423"/>
    </source>
</evidence>
<dbReference type="InterPro" id="IPR016201">
    <property type="entry name" value="PSI"/>
</dbReference>
<organism evidence="4 5">
    <name type="scientific">Pocillopora damicornis</name>
    <name type="common">Cauliflower coral</name>
    <name type="synonym">Millepora damicornis</name>
    <dbReference type="NCBI Taxonomy" id="46731"/>
    <lineage>
        <taxon>Eukaryota</taxon>
        <taxon>Metazoa</taxon>
        <taxon>Cnidaria</taxon>
        <taxon>Anthozoa</taxon>
        <taxon>Hexacorallia</taxon>
        <taxon>Scleractinia</taxon>
        <taxon>Astrocoeniina</taxon>
        <taxon>Pocilloporidae</taxon>
        <taxon>Pocillopora</taxon>
    </lineage>
</organism>
<dbReference type="STRING" id="46731.A0A3M6V194"/>
<comment type="caution">
    <text evidence="4">The sequence shown here is derived from an EMBL/GenBank/DDBJ whole genome shotgun (WGS) entry which is preliminary data.</text>
</comment>
<name>A0A3M6V194_POCDA</name>
<keyword evidence="5" id="KW-1185">Reference proteome</keyword>
<dbReference type="GO" id="GO:0005737">
    <property type="term" value="C:cytoplasm"/>
    <property type="evidence" value="ECO:0007669"/>
    <property type="project" value="TreeGrafter"/>
</dbReference>
<evidence type="ECO:0000313" key="5">
    <source>
        <dbReference type="Proteomes" id="UP000275408"/>
    </source>
</evidence>
<dbReference type="OrthoDB" id="5829916at2759"/>
<gene>
    <name evidence="4" type="ORF">pdam_00019007</name>
</gene>
<protein>
    <recommendedName>
        <fullName evidence="3">PSI domain-containing protein</fullName>
    </recommendedName>
</protein>
<reference evidence="4 5" key="1">
    <citation type="journal article" date="2018" name="Sci. Rep.">
        <title>Comparative analysis of the Pocillopora damicornis genome highlights role of immune system in coral evolution.</title>
        <authorList>
            <person name="Cunning R."/>
            <person name="Bay R.A."/>
            <person name="Gillette P."/>
            <person name="Baker A.C."/>
            <person name="Traylor-Knowles N."/>
        </authorList>
    </citation>
    <scope>NUCLEOTIDE SEQUENCE [LARGE SCALE GENOMIC DNA]</scope>
    <source>
        <strain evidence="4">RSMAS</strain>
        <tissue evidence="4">Whole animal</tissue>
    </source>
</reference>
<proteinExistence type="predicted"/>
<keyword evidence="2" id="KW-0472">Membrane</keyword>
<dbReference type="GO" id="GO:0006606">
    <property type="term" value="P:protein import into nucleus"/>
    <property type="evidence" value="ECO:0007669"/>
    <property type="project" value="TreeGrafter"/>
</dbReference>
<feature type="transmembrane region" description="Helical" evidence="2">
    <location>
        <begin position="118"/>
        <end position="142"/>
    </location>
</feature>
<dbReference type="Proteomes" id="UP000275408">
    <property type="component" value="Unassembled WGS sequence"/>
</dbReference>
<evidence type="ECO:0000313" key="4">
    <source>
        <dbReference type="EMBL" id="RMX59716.1"/>
    </source>
</evidence>
<dbReference type="GO" id="GO:0005634">
    <property type="term" value="C:nucleus"/>
    <property type="evidence" value="ECO:0007669"/>
    <property type="project" value="TreeGrafter"/>
</dbReference>
<evidence type="ECO:0000256" key="1">
    <source>
        <dbReference type="ARBA" id="ARBA00023180"/>
    </source>
</evidence>
<keyword evidence="2" id="KW-1133">Transmembrane helix</keyword>